<comment type="caution">
    <text evidence="1">The sequence shown here is derived from an EMBL/GenBank/DDBJ whole genome shotgun (WGS) entry which is preliminary data.</text>
</comment>
<evidence type="ECO:0000313" key="1">
    <source>
        <dbReference type="EMBL" id="TGB14592.1"/>
    </source>
</evidence>
<dbReference type="Proteomes" id="UP000297948">
    <property type="component" value="Unassembled WGS sequence"/>
</dbReference>
<proteinExistence type="predicted"/>
<dbReference type="OrthoDB" id="4222258at2"/>
<evidence type="ECO:0000313" key="2">
    <source>
        <dbReference type="Proteomes" id="UP000297948"/>
    </source>
</evidence>
<protein>
    <submittedName>
        <fullName evidence="1">Uncharacterized protein</fullName>
    </submittedName>
</protein>
<dbReference type="RefSeq" id="WP_135338277.1">
    <property type="nucleotide sequence ID" value="NZ_SRID01000049.1"/>
</dbReference>
<dbReference type="EMBL" id="SRID01000049">
    <property type="protein sequence ID" value="TGB14592.1"/>
    <property type="molecule type" value="Genomic_DNA"/>
</dbReference>
<sequence length="170" mass="18711">MNTLAAAIEARVTVATIRTWCRRGVITATKTAGRWAIDAASLAHRIAIGARRAARKAARVVYSIETMTAIGGNRWQRNGMDRVYINTWPEFAGIETTRYNTGNISSASYQGESISNSQAYKLLGSIDKVWYDDADGKLHCRFGLSESRVASRQELWETVVAGIRAEIAAL</sequence>
<organism evidence="1 2">
    <name type="scientific">Streptomyces palmae</name>
    <dbReference type="NCBI Taxonomy" id="1701085"/>
    <lineage>
        <taxon>Bacteria</taxon>
        <taxon>Bacillati</taxon>
        <taxon>Actinomycetota</taxon>
        <taxon>Actinomycetes</taxon>
        <taxon>Kitasatosporales</taxon>
        <taxon>Streptomycetaceae</taxon>
        <taxon>Streptomyces</taxon>
    </lineage>
</organism>
<reference evidence="1 2" key="1">
    <citation type="submission" date="2019-03" db="EMBL/GenBank/DDBJ databases">
        <authorList>
            <person name="Gonzalez-Pimentel J.L."/>
        </authorList>
    </citation>
    <scope>NUCLEOTIDE SEQUENCE [LARGE SCALE GENOMIC DNA]</scope>
    <source>
        <strain evidence="1 2">JCM 31289</strain>
    </source>
</reference>
<accession>A0A4Z0HG70</accession>
<name>A0A4Z0HG70_9ACTN</name>
<keyword evidence="2" id="KW-1185">Reference proteome</keyword>
<dbReference type="AlphaFoldDB" id="A0A4Z0HG70"/>
<gene>
    <name evidence="1" type="ORF">E4099_08105</name>
</gene>